<feature type="region of interest" description="Disordered" evidence="1">
    <location>
        <begin position="60"/>
        <end position="80"/>
    </location>
</feature>
<reference evidence="2 3" key="1">
    <citation type="journal article" date="2019" name="Int. J. Syst. Evol. Microbiol.">
        <title>The Global Catalogue of Microorganisms (GCM) 10K type strain sequencing project: providing services to taxonomists for standard genome sequencing and annotation.</title>
        <authorList>
            <consortium name="The Broad Institute Genomics Platform"/>
            <consortium name="The Broad Institute Genome Sequencing Center for Infectious Disease"/>
            <person name="Wu L."/>
            <person name="Ma J."/>
        </authorList>
    </citation>
    <scope>NUCLEOTIDE SEQUENCE [LARGE SCALE GENOMIC DNA]</scope>
    <source>
        <strain evidence="2 3">JCM 11269</strain>
    </source>
</reference>
<evidence type="ECO:0000313" key="2">
    <source>
        <dbReference type="EMBL" id="GAA1008564.1"/>
    </source>
</evidence>
<sequence length="80" mass="8308">MQLIAHATGRPITHRLGTASARLPTAEDAKLPQPDPAGVPHEPPVVMTAEFIDSEGAVAEYGVGIGGPGRTGRTEPEVTR</sequence>
<name>A0ABN1SXI6_9ACTN</name>
<keyword evidence="3" id="KW-1185">Reference proteome</keyword>
<dbReference type="Proteomes" id="UP001501072">
    <property type="component" value="Unassembled WGS sequence"/>
</dbReference>
<proteinExistence type="predicted"/>
<comment type="caution">
    <text evidence="2">The sequence shown here is derived from an EMBL/GenBank/DDBJ whole genome shotgun (WGS) entry which is preliminary data.</text>
</comment>
<organism evidence="2 3">
    <name type="scientific">Streptomyces thermogriseus</name>
    <dbReference type="NCBI Taxonomy" id="75292"/>
    <lineage>
        <taxon>Bacteria</taxon>
        <taxon>Bacillati</taxon>
        <taxon>Actinomycetota</taxon>
        <taxon>Actinomycetes</taxon>
        <taxon>Kitasatosporales</taxon>
        <taxon>Streptomycetaceae</taxon>
        <taxon>Streptomyces</taxon>
    </lineage>
</organism>
<protein>
    <submittedName>
        <fullName evidence="2">Uncharacterized protein</fullName>
    </submittedName>
</protein>
<accession>A0ABN1SXI6</accession>
<evidence type="ECO:0000256" key="1">
    <source>
        <dbReference type="SAM" id="MobiDB-lite"/>
    </source>
</evidence>
<feature type="region of interest" description="Disordered" evidence="1">
    <location>
        <begin position="1"/>
        <end position="43"/>
    </location>
</feature>
<gene>
    <name evidence="2" type="ORF">GCM10009564_21390</name>
</gene>
<dbReference type="EMBL" id="BAAAHU010000018">
    <property type="protein sequence ID" value="GAA1008564.1"/>
    <property type="molecule type" value="Genomic_DNA"/>
</dbReference>
<evidence type="ECO:0000313" key="3">
    <source>
        <dbReference type="Proteomes" id="UP001501072"/>
    </source>
</evidence>
<feature type="compositionally biased region" description="Pro residues" evidence="1">
    <location>
        <begin position="33"/>
        <end position="43"/>
    </location>
</feature>